<sequence>MHFYYLRSTFTSLALISLIFGSISDTFETNFFSKNSDFVIESNIASKSSMLLEEFFMDFDGDGIPDEEDQDDDNDGISDYEEVGGVQIDPLTCNGSRLKFIDFVEESGDGDGLFEVGEVFRFTDVNPIDATDALLTIVEMVDGVINELDDTDEGFVDAFQPNMTFSGIGKPRITYNIRFVDAGTNNPRMIESFGGIINDVDSSDVVKESYIVYSPSIYALDNPTAIDVVDMGGGVIEFAADGTANQNSIGTNPLYQGFWQINNVESVDFTFQLIKTTEQAFARQYSLFFDECSISSFNAPDINLQFEFAPDTDGDGIKDYQDVDSDNDGIYDAIEAGHGQPIDKDGRIIGAVSDDGMIDNLQGPGEENSGRYRFSETDTDNNFTPDRLELDSDKDGCYDTSEAGFIDALPGAMPDGYLGSAFPVTINMFGAVTSGEMDQGYTTPRDLFTNGVPDFQEVGPDADLNGISDGCQDIDGDGVIDLDDLDDDDDGILDSVEQQGLFPMADEDGDGIFDFADIDFSGFVDFNNDNISDQFDIDLDGIINQDDLDSDGDGIPDNIEAQLTNSYVSPAAIFDAEGVDINYPGGLNPVNKDGDLFPDFLDVDSDNDTLTDTFETELQLTQSDLDKDGLDAVTDITNGYTDVNGNIDDPTILPDKQSPGADVDYRDSNTIPVASNDVLEINQNSSAGLDNQIDVSLNDLIGLDGGDTDNYDITSQPSNGTVTEISDEFLNTCPNEISSELMFFNTL</sequence>
<dbReference type="PROSITE" id="PS00018">
    <property type="entry name" value="EF_HAND_1"/>
    <property type="match status" value="1"/>
</dbReference>
<feature type="region of interest" description="Disordered" evidence="1">
    <location>
        <begin position="362"/>
        <end position="395"/>
    </location>
</feature>
<accession>A0A5S3PRK0</accession>
<evidence type="ECO:0000313" key="3">
    <source>
        <dbReference type="Proteomes" id="UP000310314"/>
    </source>
</evidence>
<dbReference type="GO" id="GO:0005509">
    <property type="term" value="F:calcium ion binding"/>
    <property type="evidence" value="ECO:0007669"/>
    <property type="project" value="InterPro"/>
</dbReference>
<comment type="caution">
    <text evidence="2">The sequence shown here is derived from an EMBL/GenBank/DDBJ whole genome shotgun (WGS) entry which is preliminary data.</text>
</comment>
<evidence type="ECO:0000256" key="1">
    <source>
        <dbReference type="SAM" id="MobiDB-lite"/>
    </source>
</evidence>
<dbReference type="InterPro" id="IPR028974">
    <property type="entry name" value="TSP_type-3_rpt"/>
</dbReference>
<evidence type="ECO:0000313" key="2">
    <source>
        <dbReference type="EMBL" id="TMM57314.1"/>
    </source>
</evidence>
<gene>
    <name evidence="2" type="ORF">FEE95_12580</name>
</gene>
<dbReference type="RefSeq" id="WP_138658297.1">
    <property type="nucleotide sequence ID" value="NZ_VATY01000002.1"/>
</dbReference>
<protein>
    <recommendedName>
        <fullName evidence="4">Gliding motility-associated C-terminal domain-containing protein</fullName>
    </recommendedName>
</protein>
<dbReference type="InterPro" id="IPR018247">
    <property type="entry name" value="EF_Hand_1_Ca_BS"/>
</dbReference>
<proteinExistence type="predicted"/>
<dbReference type="EMBL" id="VATY01000002">
    <property type="protein sequence ID" value="TMM57314.1"/>
    <property type="molecule type" value="Genomic_DNA"/>
</dbReference>
<reference evidence="2 3" key="1">
    <citation type="submission" date="2019-05" db="EMBL/GenBank/DDBJ databases">
        <authorList>
            <person name="Zhang J.-Y."/>
            <person name="Feg X."/>
            <person name="Du Z.-J."/>
        </authorList>
    </citation>
    <scope>NUCLEOTIDE SEQUENCE [LARGE SCALE GENOMIC DNA]</scope>
    <source>
        <strain evidence="2 3">RZ26</strain>
    </source>
</reference>
<dbReference type="SUPFAM" id="SSF103647">
    <property type="entry name" value="TSP type-3 repeat"/>
    <property type="match status" value="3"/>
</dbReference>
<keyword evidence="3" id="KW-1185">Reference proteome</keyword>
<dbReference type="AlphaFoldDB" id="A0A5S3PRK0"/>
<dbReference type="OrthoDB" id="9805017at2"/>
<dbReference type="Proteomes" id="UP000310314">
    <property type="component" value="Unassembled WGS sequence"/>
</dbReference>
<feature type="compositionally biased region" description="Basic and acidic residues" evidence="1">
    <location>
        <begin position="386"/>
        <end position="395"/>
    </location>
</feature>
<name>A0A5S3PRK0_9FLAO</name>
<organism evidence="2 3">
    <name type="scientific">Maribacter algarum</name>
    <name type="common">ex Zhang et al. 2020</name>
    <dbReference type="NCBI Taxonomy" id="2578118"/>
    <lineage>
        <taxon>Bacteria</taxon>
        <taxon>Pseudomonadati</taxon>
        <taxon>Bacteroidota</taxon>
        <taxon>Flavobacteriia</taxon>
        <taxon>Flavobacteriales</taxon>
        <taxon>Flavobacteriaceae</taxon>
        <taxon>Maribacter</taxon>
    </lineage>
</organism>
<evidence type="ECO:0008006" key="4">
    <source>
        <dbReference type="Google" id="ProtNLM"/>
    </source>
</evidence>